<evidence type="ECO:0000259" key="2">
    <source>
        <dbReference type="SMART" id="SM00387"/>
    </source>
</evidence>
<feature type="transmembrane region" description="Helical" evidence="1">
    <location>
        <begin position="108"/>
        <end position="128"/>
    </location>
</feature>
<name>A0ABT8B381_9NEIS</name>
<dbReference type="InterPro" id="IPR003594">
    <property type="entry name" value="HATPase_dom"/>
</dbReference>
<comment type="caution">
    <text evidence="3">The sequence shown here is derived from an EMBL/GenBank/DDBJ whole genome shotgun (WGS) entry which is preliminary data.</text>
</comment>
<dbReference type="SUPFAM" id="SSF55874">
    <property type="entry name" value="ATPase domain of HSP90 chaperone/DNA topoisomerase II/histidine kinase"/>
    <property type="match status" value="1"/>
</dbReference>
<dbReference type="InterPro" id="IPR036890">
    <property type="entry name" value="HATPase_C_sf"/>
</dbReference>
<evidence type="ECO:0000256" key="1">
    <source>
        <dbReference type="SAM" id="Phobius"/>
    </source>
</evidence>
<keyword evidence="1" id="KW-0812">Transmembrane</keyword>
<keyword evidence="1" id="KW-0472">Membrane</keyword>
<dbReference type="PANTHER" id="PTHR34220:SF9">
    <property type="entry name" value="SIGNAL TRANSDUCTION HISTIDINE KINASE INTERNAL REGION DOMAIN-CONTAINING PROTEIN"/>
    <property type="match status" value="1"/>
</dbReference>
<evidence type="ECO:0000313" key="4">
    <source>
        <dbReference type="Proteomes" id="UP001180081"/>
    </source>
</evidence>
<dbReference type="Proteomes" id="UP001180081">
    <property type="component" value="Unassembled WGS sequence"/>
</dbReference>
<dbReference type="RefSeq" id="WP_290331724.1">
    <property type="nucleotide sequence ID" value="NZ_JAUFPU010000004.1"/>
</dbReference>
<gene>
    <name evidence="3" type="ORF">QWZ03_04955</name>
</gene>
<dbReference type="PANTHER" id="PTHR34220">
    <property type="entry name" value="SENSOR HISTIDINE KINASE YPDA"/>
    <property type="match status" value="1"/>
</dbReference>
<reference evidence="3" key="1">
    <citation type="journal article" date="2014" name="Int. J. Syst. Evol. Microbiol.">
        <title>Complete genome of a new Firmicutes species belonging to the dominant human colonic microbiota ('Ruminococcus bicirculans') reveals two chromosomes and a selective capacity to utilize plant glucans.</title>
        <authorList>
            <consortium name="NISC Comparative Sequencing Program"/>
            <person name="Wegmann U."/>
            <person name="Louis P."/>
            <person name="Goesmann A."/>
            <person name="Henrissat B."/>
            <person name="Duncan S.H."/>
            <person name="Flint H.J."/>
        </authorList>
    </citation>
    <scope>NUCLEOTIDE SEQUENCE</scope>
    <source>
        <strain evidence="3">CECT 7703</strain>
    </source>
</reference>
<feature type="domain" description="Histidine kinase/HSP90-like ATPase" evidence="2">
    <location>
        <begin position="336"/>
        <end position="430"/>
    </location>
</feature>
<evidence type="ECO:0000313" key="3">
    <source>
        <dbReference type="EMBL" id="MDN3576116.1"/>
    </source>
</evidence>
<dbReference type="Gene3D" id="3.30.565.10">
    <property type="entry name" value="Histidine kinase-like ATPase, C-terminal domain"/>
    <property type="match status" value="1"/>
</dbReference>
<proteinExistence type="predicted"/>
<keyword evidence="3" id="KW-0808">Transferase</keyword>
<dbReference type="InterPro" id="IPR050640">
    <property type="entry name" value="Bact_2-comp_sensor_kinase"/>
</dbReference>
<dbReference type="GO" id="GO:0016301">
    <property type="term" value="F:kinase activity"/>
    <property type="evidence" value="ECO:0007669"/>
    <property type="project" value="UniProtKB-KW"/>
</dbReference>
<protein>
    <submittedName>
        <fullName evidence="3">Histidine kinase</fullName>
    </submittedName>
</protein>
<dbReference type="Pfam" id="PF02518">
    <property type="entry name" value="HATPase_c"/>
    <property type="match status" value="1"/>
</dbReference>
<accession>A0ABT8B381</accession>
<dbReference type="EMBL" id="JAUFPU010000004">
    <property type="protein sequence ID" value="MDN3576116.1"/>
    <property type="molecule type" value="Genomic_DNA"/>
</dbReference>
<dbReference type="InterPro" id="IPR010559">
    <property type="entry name" value="Sig_transdc_His_kin_internal"/>
</dbReference>
<dbReference type="SMART" id="SM00387">
    <property type="entry name" value="HATPase_c"/>
    <property type="match status" value="1"/>
</dbReference>
<organism evidence="3 4">
    <name type="scientific">Chitinimonas viridis</name>
    <dbReference type="NCBI Taxonomy" id="664880"/>
    <lineage>
        <taxon>Bacteria</taxon>
        <taxon>Pseudomonadati</taxon>
        <taxon>Pseudomonadota</taxon>
        <taxon>Betaproteobacteria</taxon>
        <taxon>Neisseriales</taxon>
        <taxon>Chitinibacteraceae</taxon>
        <taxon>Chitinimonas</taxon>
    </lineage>
</organism>
<keyword evidence="4" id="KW-1185">Reference proteome</keyword>
<feature type="transmembrane region" description="Helical" evidence="1">
    <location>
        <begin position="63"/>
        <end position="84"/>
    </location>
</feature>
<dbReference type="Pfam" id="PF06580">
    <property type="entry name" value="His_kinase"/>
    <property type="match status" value="1"/>
</dbReference>
<sequence>MLENTRTFETQAATAETLPTAHGLLARAFQQGDRFNAWLIGSQSQLSQQQLDEVDGLVRSPKAWLIGGVLSVLILATAYLFCVFDSRVVVQSLHDGTRHISIEIARQPLPGSFSLVAITLLLAVFWSVLDVWYGYGKYLGRLGGFLKLVAWVVLLPLALMILFGAAGVFLRTTGSPLQALGEMLVTRLLGNMAMLAVGLGMCVGAMLTVAFAHWRNKEMEELRSRLTAEAHAERMARQLSEAQLRLLQAQIEPHFLFNTLGAVQQLAEDGAPRAANLTASLIQFLRSSLAQLRNGMVTLGQDFTLVEAYLRIMQARLGSRLRYTLALPPDLASQTIPSMMLLTLVENAIKHGIEPALRGGSITVSASMEGGQLCLQVRDTGVGLPPMLEGGVGLANIRERLQLGFGERAGLVLLEQEEGALAELRLPLVDGAG</sequence>
<keyword evidence="3" id="KW-0418">Kinase</keyword>
<feature type="transmembrane region" description="Helical" evidence="1">
    <location>
        <begin position="148"/>
        <end position="170"/>
    </location>
</feature>
<keyword evidence="1" id="KW-1133">Transmembrane helix</keyword>
<feature type="transmembrane region" description="Helical" evidence="1">
    <location>
        <begin position="191"/>
        <end position="214"/>
    </location>
</feature>
<reference evidence="3" key="2">
    <citation type="submission" date="2023-06" db="EMBL/GenBank/DDBJ databases">
        <authorList>
            <person name="Lucena T."/>
            <person name="Sun Q."/>
        </authorList>
    </citation>
    <scope>NUCLEOTIDE SEQUENCE</scope>
    <source>
        <strain evidence="3">CECT 7703</strain>
    </source>
</reference>